<proteinExistence type="inferred from homology"/>
<feature type="coiled-coil region" evidence="13">
    <location>
        <begin position="29"/>
        <end position="60"/>
    </location>
</feature>
<dbReference type="PROSITE" id="PS01071">
    <property type="entry name" value="GRPE"/>
    <property type="match status" value="1"/>
</dbReference>
<dbReference type="InterPro" id="IPR013805">
    <property type="entry name" value="GrpE_CC"/>
</dbReference>
<dbReference type="NCBIfam" id="NF010739">
    <property type="entry name" value="PRK14141.1"/>
    <property type="match status" value="1"/>
</dbReference>
<evidence type="ECO:0000256" key="5">
    <source>
        <dbReference type="ARBA" id="ARBA00023016"/>
    </source>
</evidence>
<dbReference type="GO" id="GO:0051087">
    <property type="term" value="F:protein-folding chaperone binding"/>
    <property type="evidence" value="ECO:0007669"/>
    <property type="project" value="InterPro"/>
</dbReference>
<comment type="function">
    <text evidence="7 10 11">Participates actively in the response to hyperosmotic and heat shock by preventing the aggregation of stress-denatured proteins, in association with DnaK and GrpE. It is the nucleotide exchange factor for DnaK and may function as a thermosensor. Unfolded proteins bind initially to DnaJ; upon interaction with the DnaJ-bound protein, DnaK hydrolyzes its bound ATP, resulting in the formation of a stable complex. GrpE releases ADP from DnaK; ATP binding to DnaK triggers the release of the substrate protein, thus completing the reaction cycle. Several rounds of ATP-dependent interactions between DnaJ, DnaK and GrpE are required for fully efficient folding.</text>
</comment>
<dbReference type="GO" id="GO:0051082">
    <property type="term" value="F:unfolded protein binding"/>
    <property type="evidence" value="ECO:0007669"/>
    <property type="project" value="TreeGrafter"/>
</dbReference>
<evidence type="ECO:0000313" key="16">
    <source>
        <dbReference type="Proteomes" id="UP000256900"/>
    </source>
</evidence>
<evidence type="ECO:0000256" key="8">
    <source>
        <dbReference type="ARBA" id="ARBA00072274"/>
    </source>
</evidence>
<keyword evidence="16" id="KW-1185">Reference proteome</keyword>
<comment type="similarity">
    <text evidence="2 10 12">Belongs to the GrpE family.</text>
</comment>
<evidence type="ECO:0000256" key="4">
    <source>
        <dbReference type="ARBA" id="ARBA00022490"/>
    </source>
</evidence>
<name>A0A3D9YSP2_9HYPH</name>
<evidence type="ECO:0000256" key="6">
    <source>
        <dbReference type="ARBA" id="ARBA00023186"/>
    </source>
</evidence>
<dbReference type="PANTHER" id="PTHR21237">
    <property type="entry name" value="GRPE PROTEIN"/>
    <property type="match status" value="1"/>
</dbReference>
<dbReference type="InterPro" id="IPR000740">
    <property type="entry name" value="GrpE"/>
</dbReference>
<dbReference type="PRINTS" id="PR00773">
    <property type="entry name" value="GRPEPROTEIN"/>
</dbReference>
<dbReference type="GO" id="GO:0042803">
    <property type="term" value="F:protein homodimerization activity"/>
    <property type="evidence" value="ECO:0007669"/>
    <property type="project" value="InterPro"/>
</dbReference>
<dbReference type="Gene3D" id="2.30.22.10">
    <property type="entry name" value="Head domain of nucleotide exchange factor GrpE"/>
    <property type="match status" value="1"/>
</dbReference>
<evidence type="ECO:0000256" key="13">
    <source>
        <dbReference type="SAM" id="Coils"/>
    </source>
</evidence>
<dbReference type="GO" id="GO:0006457">
    <property type="term" value="P:protein folding"/>
    <property type="evidence" value="ECO:0007669"/>
    <property type="project" value="InterPro"/>
</dbReference>
<evidence type="ECO:0000256" key="10">
    <source>
        <dbReference type="HAMAP-Rule" id="MF_01151"/>
    </source>
</evidence>
<sequence length="187" mass="20593">MPDETLPESNTTATDGPTAENTPDPFAVLQTLQRENGELKDRLLRTLAESENLRRRTDKEVADAKLYGVSSFARDMLSFADNLRRTVENIPDELRKSADPAVKTLISGIEVTERDFISRLARHGAKKMEPLGSKFDPNLHEALYEVPDESLPNGTVVKVVEDGYTIGERMLRPAKVGISRGGAKTAG</sequence>
<dbReference type="EMBL" id="QUMO01000004">
    <property type="protein sequence ID" value="REF84533.1"/>
    <property type="molecule type" value="Genomic_DNA"/>
</dbReference>
<dbReference type="FunFam" id="2.30.22.10:FF:000001">
    <property type="entry name" value="Protein GrpE"/>
    <property type="match status" value="1"/>
</dbReference>
<dbReference type="OrthoDB" id="9789811at2"/>
<evidence type="ECO:0000256" key="11">
    <source>
        <dbReference type="RuleBase" id="RU000639"/>
    </source>
</evidence>
<reference evidence="15 16" key="1">
    <citation type="submission" date="2018-08" db="EMBL/GenBank/DDBJ databases">
        <title>Genomic Encyclopedia of Type Strains, Phase IV (KMG-IV): sequencing the most valuable type-strain genomes for metagenomic binning, comparative biology and taxonomic classification.</title>
        <authorList>
            <person name="Goeker M."/>
        </authorList>
    </citation>
    <scope>NUCLEOTIDE SEQUENCE [LARGE SCALE GENOMIC DNA]</scope>
    <source>
        <strain evidence="15 16">BW863</strain>
    </source>
</reference>
<evidence type="ECO:0000256" key="1">
    <source>
        <dbReference type="ARBA" id="ARBA00004496"/>
    </source>
</evidence>
<dbReference type="HAMAP" id="MF_01151">
    <property type="entry name" value="GrpE"/>
    <property type="match status" value="1"/>
</dbReference>
<keyword evidence="5 10" id="KW-0346">Stress response</keyword>
<accession>A0A3D9YSP2</accession>
<dbReference type="SUPFAM" id="SSF51064">
    <property type="entry name" value="Head domain of nucleotide exchange factor GrpE"/>
    <property type="match status" value="1"/>
</dbReference>
<dbReference type="Proteomes" id="UP000256900">
    <property type="component" value="Unassembled WGS sequence"/>
</dbReference>
<organism evidence="15 16">
    <name type="scientific">Methylovirgula ligni</name>
    <dbReference type="NCBI Taxonomy" id="569860"/>
    <lineage>
        <taxon>Bacteria</taxon>
        <taxon>Pseudomonadati</taxon>
        <taxon>Pseudomonadota</taxon>
        <taxon>Alphaproteobacteria</taxon>
        <taxon>Hyphomicrobiales</taxon>
        <taxon>Beijerinckiaceae</taxon>
        <taxon>Methylovirgula</taxon>
    </lineage>
</organism>
<evidence type="ECO:0000256" key="3">
    <source>
        <dbReference type="ARBA" id="ARBA00011738"/>
    </source>
</evidence>
<comment type="caution">
    <text evidence="15">The sequence shown here is derived from an EMBL/GenBank/DDBJ whole genome shotgun (WGS) entry which is preliminary data.</text>
</comment>
<evidence type="ECO:0000256" key="7">
    <source>
        <dbReference type="ARBA" id="ARBA00053401"/>
    </source>
</evidence>
<evidence type="ECO:0000256" key="9">
    <source>
        <dbReference type="ARBA" id="ARBA00076414"/>
    </source>
</evidence>
<dbReference type="CDD" id="cd00446">
    <property type="entry name" value="GrpE"/>
    <property type="match status" value="1"/>
</dbReference>
<dbReference type="InterPro" id="IPR009012">
    <property type="entry name" value="GrpE_head"/>
</dbReference>
<dbReference type="Pfam" id="PF01025">
    <property type="entry name" value="GrpE"/>
    <property type="match status" value="1"/>
</dbReference>
<dbReference type="Gene3D" id="3.90.20.20">
    <property type="match status" value="1"/>
</dbReference>
<gene>
    <name evidence="10" type="primary">grpE</name>
    <name evidence="15" type="ORF">DES32_2642</name>
</gene>
<dbReference type="GO" id="GO:0005737">
    <property type="term" value="C:cytoplasm"/>
    <property type="evidence" value="ECO:0007669"/>
    <property type="project" value="UniProtKB-SubCell"/>
</dbReference>
<evidence type="ECO:0000313" key="15">
    <source>
        <dbReference type="EMBL" id="REF84533.1"/>
    </source>
</evidence>
<comment type="subcellular location">
    <subcellularLocation>
        <location evidence="1 10">Cytoplasm</location>
    </subcellularLocation>
</comment>
<keyword evidence="4 10" id="KW-0963">Cytoplasm</keyword>
<evidence type="ECO:0000256" key="2">
    <source>
        <dbReference type="ARBA" id="ARBA00009054"/>
    </source>
</evidence>
<keyword evidence="6 10" id="KW-0143">Chaperone</keyword>
<evidence type="ECO:0000256" key="12">
    <source>
        <dbReference type="RuleBase" id="RU004478"/>
    </source>
</evidence>
<feature type="region of interest" description="Disordered" evidence="14">
    <location>
        <begin position="1"/>
        <end position="24"/>
    </location>
</feature>
<comment type="subunit">
    <text evidence="3 10">Homodimer.</text>
</comment>
<dbReference type="GO" id="GO:0000774">
    <property type="term" value="F:adenyl-nucleotide exchange factor activity"/>
    <property type="evidence" value="ECO:0007669"/>
    <property type="project" value="InterPro"/>
</dbReference>
<dbReference type="SUPFAM" id="SSF58014">
    <property type="entry name" value="Coiled-coil domain of nucleotide exchange factor GrpE"/>
    <property type="match status" value="1"/>
</dbReference>
<dbReference type="PANTHER" id="PTHR21237:SF23">
    <property type="entry name" value="GRPE PROTEIN HOMOLOG, MITOCHONDRIAL"/>
    <property type="match status" value="1"/>
</dbReference>
<keyword evidence="13" id="KW-0175">Coiled coil</keyword>
<dbReference type="AlphaFoldDB" id="A0A3D9YSP2"/>
<feature type="compositionally biased region" description="Polar residues" evidence="14">
    <location>
        <begin position="7"/>
        <end position="21"/>
    </location>
</feature>
<evidence type="ECO:0000256" key="14">
    <source>
        <dbReference type="SAM" id="MobiDB-lite"/>
    </source>
</evidence>
<protein>
    <recommendedName>
        <fullName evidence="8 10">Protein GrpE</fullName>
    </recommendedName>
    <alternativeName>
        <fullName evidence="9 10">HSP-70 cofactor</fullName>
    </alternativeName>
</protein>